<dbReference type="SUPFAM" id="SSF82199">
    <property type="entry name" value="SET domain"/>
    <property type="match status" value="1"/>
</dbReference>
<keyword evidence="2" id="KW-0158">Chromosome</keyword>
<dbReference type="PROSITE" id="PS50867">
    <property type="entry name" value="PRE_SET"/>
    <property type="match status" value="1"/>
</dbReference>
<name>A0A0E0CQG6_9ORYZ</name>
<dbReference type="InterPro" id="IPR013087">
    <property type="entry name" value="Znf_C2H2_type"/>
</dbReference>
<dbReference type="InterPro" id="IPR003616">
    <property type="entry name" value="Post-SET_dom"/>
</dbReference>
<dbReference type="PANTHER" id="PTHR47325">
    <property type="entry name" value="HISTONE-LYSINE N-METHYLTRANSFERASE SUVR5"/>
    <property type="match status" value="1"/>
</dbReference>
<dbReference type="Pfam" id="PF18868">
    <property type="entry name" value="zf-C2H2_3rep"/>
    <property type="match status" value="1"/>
</dbReference>
<dbReference type="Proteomes" id="UP000008021">
    <property type="component" value="Chromosome 2"/>
</dbReference>
<dbReference type="InterPro" id="IPR007728">
    <property type="entry name" value="Pre-SET_dom"/>
</dbReference>
<evidence type="ECO:0000256" key="2">
    <source>
        <dbReference type="ARBA" id="ARBA00022454"/>
    </source>
</evidence>
<sequence>MLMDPPVMQVDCQLQNDLEKTTPIIYNMTHALSHDDHGWQGSDAHPASETVSCKPVEVNNCSRTSIYENLDGSSEKSHVNLSDLPQKMHAEPPKETNGSDAYFNDVRFQLSLSTENDAPQSTSVDVNQQSVSNQDAPHSREETHPPANIVTVLRPCQSNGDAQPSQDKDITEEQVKGKKEVGSDMVSNKAGTDTLECHAVQKELQCTLQDLSEIACSIDPARKISSPQEENETSVSPKNNMDQLVLNNSCNGNTHYRSGHSNTGNVGAEDQTVALWVKWRGKWQTGIQCFRVDCPLSTLKAKPTHGRKSYIIVFFPRTRTYSWVDMLLVRPIEEYPLPLVNGTHRKWRKLVKDLSIPRRYIMQKLAISMLNFSDELHTEKSVEKMSSSNATCSVGSEQANNFQVAVHMKVTPTMAVETTSDKVNVSENADLCYPMSTSMENSNLDASICIGIRSHDNIAECQDYAVRHTLYCERHIPKFLKRARNGKSRLISKDVFINLLKCCTSRKEKLCLHQACEFLYWFLRNNLSHQRPGLGSDHMPQILAEVSKNPDVGEFLLKLISSEREKLTHVWGFGTDSSNQMHSENQDGSVMVLHEDGTHPSPGLKCKICSQEFSDDQGLGLHWTEVHKKEVRWLFRGYSCAVCMDSFTNRRVLERHVQEKHGAQYLQYSTLLRCISCNSNFLNTDLLWQHIVSDHSRDFSLLDHVPRRPRGQSIKRTERASDELLYDNHNLGKDDGSQKFTCRLCGMMFDLLPDLGHHHQVAHTNSGTVCDIPSGREKYQFNRGRHYYSAFKKSLRPSGSLKKRTSSGVEKHFKAQSLDLSMDTSHIVESETTTLGRLLDFQCSDVALTLFSKIQKTRPHPSNLDILSIARSVCCKTSLCAALEAKYGILPDNIFVKAAKLCSDVGIQIDWHQEEFFCPKGCKSRSSSNSLLPLQPTQVDFVMSPPIGDEIWGMDEYHYVLDSEHFGWNLKNEMVVVCEDVSFGREKVPVVCVIDVDAKEFPDMKPGEILQSENSLPWQGFHYITKRLMDSSLVDSENTMVGCACSHAHCTPEECDHVNLFDSIYENLVDLHGLPMRGRFAYDENSKVILQEGYPIYECNSSCTCDASCQNKVLQRGLLVKLEVFRTENKGWAVRAAEPIPQGTFVCEYIGEVLKVKDDGAIRHVEREAKSGSSYLFEITSQIDRERVQTTGTTAYVIDATRYGNVSRFINHSCSPNLSTRLVSVESKDCQLAHIGLFANQDILMGEELAYDYGQKLLPGDGCPCHCGAQNCRGRVY</sequence>
<dbReference type="PROSITE" id="PS50868">
    <property type="entry name" value="POST_SET"/>
    <property type="match status" value="1"/>
</dbReference>
<evidence type="ECO:0000256" key="3">
    <source>
        <dbReference type="ARBA" id="ARBA00022603"/>
    </source>
</evidence>
<dbReference type="GO" id="GO:0005694">
    <property type="term" value="C:chromosome"/>
    <property type="evidence" value="ECO:0007669"/>
    <property type="project" value="UniProtKB-SubCell"/>
</dbReference>
<protein>
    <recommendedName>
        <fullName evidence="14">Histone-lysine N-methyltransferase</fullName>
    </recommendedName>
</protein>
<keyword evidence="5" id="KW-0949">S-adenosyl-L-methionine</keyword>
<feature type="compositionally biased region" description="Basic and acidic residues" evidence="7">
    <location>
        <begin position="166"/>
        <end position="182"/>
    </location>
</feature>
<dbReference type="AlphaFoldDB" id="A0A0E0CQG6"/>
<dbReference type="PROSITE" id="PS50157">
    <property type="entry name" value="ZINC_FINGER_C2H2_2"/>
    <property type="match status" value="3"/>
</dbReference>
<feature type="domain" description="C2H2-type" evidence="8">
    <location>
        <begin position="638"/>
        <end position="666"/>
    </location>
</feature>
<dbReference type="Pfam" id="PF00856">
    <property type="entry name" value="SET"/>
    <property type="match status" value="1"/>
</dbReference>
<dbReference type="Gene3D" id="3.30.160.60">
    <property type="entry name" value="Classic Zinc Finger"/>
    <property type="match status" value="1"/>
</dbReference>
<comment type="subcellular location">
    <subcellularLocation>
        <location evidence="1">Chromosome</location>
    </subcellularLocation>
</comment>
<evidence type="ECO:0000259" key="9">
    <source>
        <dbReference type="PROSITE" id="PS50280"/>
    </source>
</evidence>
<keyword evidence="13" id="KW-1185">Reference proteome</keyword>
<feature type="domain" description="Post-SET" evidence="11">
    <location>
        <begin position="1261"/>
        <end position="1277"/>
    </location>
</feature>
<evidence type="ECO:0000313" key="13">
    <source>
        <dbReference type="Proteomes" id="UP000008021"/>
    </source>
</evidence>
<dbReference type="PROSITE" id="PS00028">
    <property type="entry name" value="ZINC_FINGER_C2H2_1"/>
    <property type="match status" value="4"/>
</dbReference>
<evidence type="ECO:0000256" key="5">
    <source>
        <dbReference type="ARBA" id="ARBA00022691"/>
    </source>
</evidence>
<reference evidence="12" key="1">
    <citation type="submission" date="2015-04" db="UniProtKB">
        <authorList>
            <consortium name="EnsemblPlants"/>
        </authorList>
    </citation>
    <scope>IDENTIFICATION</scope>
</reference>
<reference evidence="12" key="2">
    <citation type="submission" date="2018-05" db="EMBL/GenBank/DDBJ databases">
        <title>OmerRS3 (Oryza meridionalis Reference Sequence Version 3).</title>
        <authorList>
            <person name="Zhang J."/>
            <person name="Kudrna D."/>
            <person name="Lee S."/>
            <person name="Talag J."/>
            <person name="Welchert J."/>
            <person name="Wing R.A."/>
        </authorList>
    </citation>
    <scope>NUCLEOTIDE SEQUENCE [LARGE SCALE GENOMIC DNA]</scope>
    <source>
        <strain evidence="12">cv. OR44</strain>
    </source>
</reference>
<evidence type="ECO:0000313" key="12">
    <source>
        <dbReference type="EnsemblPlants" id="OMERI02G28560.8"/>
    </source>
</evidence>
<dbReference type="SMART" id="SM00317">
    <property type="entry name" value="SET"/>
    <property type="match status" value="1"/>
</dbReference>
<evidence type="ECO:0000256" key="4">
    <source>
        <dbReference type="ARBA" id="ARBA00022679"/>
    </source>
</evidence>
<dbReference type="InterPro" id="IPR046341">
    <property type="entry name" value="SET_dom_sf"/>
</dbReference>
<keyword evidence="6" id="KW-0863">Zinc-finger</keyword>
<dbReference type="SMART" id="SM00468">
    <property type="entry name" value="PreSET"/>
    <property type="match status" value="1"/>
</dbReference>
<keyword evidence="6" id="KW-0862">Zinc</keyword>
<dbReference type="PANTHER" id="PTHR47325:SF1">
    <property type="entry name" value="HISTONE-LYSINE N-METHYLTRANSFERASE SUVR5"/>
    <property type="match status" value="1"/>
</dbReference>
<evidence type="ECO:0000259" key="8">
    <source>
        <dbReference type="PROSITE" id="PS50157"/>
    </source>
</evidence>
<feature type="region of interest" description="Disordered" evidence="7">
    <location>
        <begin position="116"/>
        <end position="187"/>
    </location>
</feature>
<dbReference type="GO" id="GO:0005634">
    <property type="term" value="C:nucleus"/>
    <property type="evidence" value="ECO:0007669"/>
    <property type="project" value="InterPro"/>
</dbReference>
<dbReference type="GO" id="GO:0032259">
    <property type="term" value="P:methylation"/>
    <property type="evidence" value="ECO:0007669"/>
    <property type="project" value="UniProtKB-KW"/>
</dbReference>
<feature type="compositionally biased region" description="Polar residues" evidence="7">
    <location>
        <begin position="116"/>
        <end position="136"/>
    </location>
</feature>
<evidence type="ECO:0008006" key="14">
    <source>
        <dbReference type="Google" id="ProtNLM"/>
    </source>
</evidence>
<feature type="compositionally biased region" description="Polar residues" evidence="7">
    <location>
        <begin position="156"/>
        <end position="165"/>
    </location>
</feature>
<dbReference type="InterPro" id="IPR040689">
    <property type="entry name" value="SUVR5_Znf-C2H2_3rpt"/>
</dbReference>
<dbReference type="GO" id="GO:0042054">
    <property type="term" value="F:histone methyltransferase activity"/>
    <property type="evidence" value="ECO:0007669"/>
    <property type="project" value="InterPro"/>
</dbReference>
<proteinExistence type="predicted"/>
<dbReference type="InterPro" id="IPR001214">
    <property type="entry name" value="SET_dom"/>
</dbReference>
<feature type="domain" description="SET" evidence="9">
    <location>
        <begin position="1120"/>
        <end position="1254"/>
    </location>
</feature>
<feature type="domain" description="Pre-SET" evidence="10">
    <location>
        <begin position="1041"/>
        <end position="1117"/>
    </location>
</feature>
<evidence type="ECO:0000256" key="1">
    <source>
        <dbReference type="ARBA" id="ARBA00004286"/>
    </source>
</evidence>
<keyword evidence="4" id="KW-0808">Transferase</keyword>
<keyword evidence="6" id="KW-0479">Metal-binding</keyword>
<evidence type="ECO:0000256" key="7">
    <source>
        <dbReference type="SAM" id="MobiDB-lite"/>
    </source>
</evidence>
<dbReference type="GO" id="GO:0008270">
    <property type="term" value="F:zinc ion binding"/>
    <property type="evidence" value="ECO:0007669"/>
    <property type="project" value="UniProtKB-KW"/>
</dbReference>
<organism evidence="12">
    <name type="scientific">Oryza meridionalis</name>
    <dbReference type="NCBI Taxonomy" id="40149"/>
    <lineage>
        <taxon>Eukaryota</taxon>
        <taxon>Viridiplantae</taxon>
        <taxon>Streptophyta</taxon>
        <taxon>Embryophyta</taxon>
        <taxon>Tracheophyta</taxon>
        <taxon>Spermatophyta</taxon>
        <taxon>Magnoliopsida</taxon>
        <taxon>Liliopsida</taxon>
        <taxon>Poales</taxon>
        <taxon>Poaceae</taxon>
        <taxon>BOP clade</taxon>
        <taxon>Oryzoideae</taxon>
        <taxon>Oryzeae</taxon>
        <taxon>Oryzinae</taxon>
        <taxon>Oryza</taxon>
    </lineage>
</organism>
<dbReference type="SMART" id="SM00355">
    <property type="entry name" value="ZnF_C2H2"/>
    <property type="match status" value="4"/>
</dbReference>
<dbReference type="PROSITE" id="PS50280">
    <property type="entry name" value="SET"/>
    <property type="match status" value="1"/>
</dbReference>
<accession>A0A0E0CQG6</accession>
<evidence type="ECO:0000259" key="10">
    <source>
        <dbReference type="PROSITE" id="PS50867"/>
    </source>
</evidence>
<dbReference type="Gene3D" id="2.170.270.10">
    <property type="entry name" value="SET domain"/>
    <property type="match status" value="1"/>
</dbReference>
<dbReference type="EnsemblPlants" id="OMERI02G28560.8">
    <property type="protein sequence ID" value="OMERI02G28560.8"/>
    <property type="gene ID" value="OMERI02G28560"/>
</dbReference>
<feature type="domain" description="C2H2-type" evidence="8">
    <location>
        <begin position="604"/>
        <end position="632"/>
    </location>
</feature>
<evidence type="ECO:0000256" key="6">
    <source>
        <dbReference type="PROSITE-ProRule" id="PRU00042"/>
    </source>
</evidence>
<keyword evidence="3" id="KW-0489">Methyltransferase</keyword>
<evidence type="ECO:0000259" key="11">
    <source>
        <dbReference type="PROSITE" id="PS50868"/>
    </source>
</evidence>
<dbReference type="Pfam" id="PF05033">
    <property type="entry name" value="Pre-SET"/>
    <property type="match status" value="1"/>
</dbReference>
<dbReference type="Gramene" id="OMERI02G28560.8">
    <property type="protein sequence ID" value="OMERI02G28560.8"/>
    <property type="gene ID" value="OMERI02G28560"/>
</dbReference>
<feature type="domain" description="C2H2-type" evidence="8">
    <location>
        <begin position="740"/>
        <end position="768"/>
    </location>
</feature>